<name>A0ABS1VNX8_9ACTN</name>
<dbReference type="Gene3D" id="3.40.720.10">
    <property type="entry name" value="Alkaline Phosphatase, subunit A"/>
    <property type="match status" value="1"/>
</dbReference>
<dbReference type="PANTHER" id="PTHR10151">
    <property type="entry name" value="ECTONUCLEOTIDE PYROPHOSPHATASE/PHOSPHODIESTERASE"/>
    <property type="match status" value="1"/>
</dbReference>
<dbReference type="InterPro" id="IPR017850">
    <property type="entry name" value="Alkaline_phosphatase_core_sf"/>
</dbReference>
<dbReference type="Pfam" id="PF01663">
    <property type="entry name" value="Phosphodiest"/>
    <property type="match status" value="1"/>
</dbReference>
<proteinExistence type="predicted"/>
<comment type="caution">
    <text evidence="1">The sequence shown here is derived from an EMBL/GenBank/DDBJ whole genome shotgun (WGS) entry which is preliminary data.</text>
</comment>
<sequence>MSKLIVLDVVGLTPGLLAHMPKLRAVAERGFQAPLGTVLPAVTCSVQSTFLTGELPSGHGIVGNGWYFRELGEVFLWRQHNALVEGEKIWDAARRQRPDFTVANVCWWYAMGARVDWTITPRPIYRADGRKEPDCYTYPPELHDELPPFPLFSYWGPGAGMPSSQWIVNAALHLRKTRDPDLTLVYIPHLDYDLQRFGPSSPQAADAAAALDDVLAPLLTLPDTTVVALSEYGITDVSKPVDINRMLRSEGLLEVYTQDGMEYLDPWVSRAFAVADHQVAHVYVRDPADIPAVTKLCEALPGVDTVVDKVEAGLDHARSGELVLVAEPDAWFTYYYWLDDARAPDFARSVEIHRKPGYDPAELLFDPANPGAAQRRAIAAVARKKMGLRYVMNPIGLDAGARAVRGSHGRLPTSAKDAPVLLCSDPSAVREKVSATEVKGLLLGLAGLS</sequence>
<dbReference type="RefSeq" id="WP_202991966.1">
    <property type="nucleotide sequence ID" value="NZ_JAENHO010000004.1"/>
</dbReference>
<evidence type="ECO:0000313" key="2">
    <source>
        <dbReference type="Proteomes" id="UP000598996"/>
    </source>
</evidence>
<organism evidence="1 2">
    <name type="scientific">Paractinoplanes lichenicola</name>
    <dbReference type="NCBI Taxonomy" id="2802976"/>
    <lineage>
        <taxon>Bacteria</taxon>
        <taxon>Bacillati</taxon>
        <taxon>Actinomycetota</taxon>
        <taxon>Actinomycetes</taxon>
        <taxon>Micromonosporales</taxon>
        <taxon>Micromonosporaceae</taxon>
        <taxon>Paractinoplanes</taxon>
    </lineage>
</organism>
<dbReference type="PANTHER" id="PTHR10151:SF120">
    <property type="entry name" value="BIS(5'-ADENOSYL)-TRIPHOSPHATASE"/>
    <property type="match status" value="1"/>
</dbReference>
<evidence type="ECO:0000313" key="1">
    <source>
        <dbReference type="EMBL" id="MBL7255447.1"/>
    </source>
</evidence>
<keyword evidence="2" id="KW-1185">Reference proteome</keyword>
<dbReference type="InterPro" id="IPR002591">
    <property type="entry name" value="Phosphodiest/P_Trfase"/>
</dbReference>
<reference evidence="1 2" key="1">
    <citation type="submission" date="2021-01" db="EMBL/GenBank/DDBJ databases">
        <title>Actinoplanes sp. nov. LDG1-01 isolated from lichen.</title>
        <authorList>
            <person name="Saeng-In P."/>
            <person name="Phongsopitanun W."/>
            <person name="Kanchanasin P."/>
            <person name="Yuki M."/>
            <person name="Kudo T."/>
            <person name="Ohkuma M."/>
            <person name="Tanasupawat S."/>
        </authorList>
    </citation>
    <scope>NUCLEOTIDE SEQUENCE [LARGE SCALE GENOMIC DNA]</scope>
    <source>
        <strain evidence="1 2">LDG1-01</strain>
    </source>
</reference>
<dbReference type="EMBL" id="JAENHO010000004">
    <property type="protein sequence ID" value="MBL7255447.1"/>
    <property type="molecule type" value="Genomic_DNA"/>
</dbReference>
<gene>
    <name evidence="1" type="ORF">JKJ07_14095</name>
</gene>
<dbReference type="SUPFAM" id="SSF53649">
    <property type="entry name" value="Alkaline phosphatase-like"/>
    <property type="match status" value="1"/>
</dbReference>
<protein>
    <submittedName>
        <fullName evidence="1">Alkaline phosphatase family protein</fullName>
    </submittedName>
</protein>
<accession>A0ABS1VNX8</accession>
<dbReference type="Proteomes" id="UP000598996">
    <property type="component" value="Unassembled WGS sequence"/>
</dbReference>